<reference evidence="10 11" key="1">
    <citation type="submission" date="2015-09" db="EMBL/GenBank/DDBJ databases">
        <title>Draft genome of the scarab beetle Oryctes borbonicus.</title>
        <authorList>
            <person name="Meyer J.M."/>
            <person name="Markov G.V."/>
            <person name="Baskaran P."/>
            <person name="Herrmann M."/>
            <person name="Sommer R.J."/>
            <person name="Roedelsperger C."/>
        </authorList>
    </citation>
    <scope>NUCLEOTIDE SEQUENCE [LARGE SCALE GENOMIC DNA]</scope>
    <source>
        <strain evidence="10">OB123</strain>
        <tissue evidence="10">Whole animal</tissue>
    </source>
</reference>
<evidence type="ECO:0000256" key="6">
    <source>
        <dbReference type="PIRSR" id="PIRSR623088-2"/>
    </source>
</evidence>
<comment type="cofactor">
    <cofactor evidence="8">
        <name>a divalent metal cation</name>
        <dbReference type="ChEBI" id="CHEBI:60240"/>
    </cofactor>
    <text evidence="8">Binds 2 divalent metal cations per subunit. Site 1 may preferentially bind zinc ions, while site 2 has a preference for magnesium and/or manganese ions.</text>
</comment>
<evidence type="ECO:0000256" key="7">
    <source>
        <dbReference type="PIRSR" id="PIRSR623088-3"/>
    </source>
</evidence>
<comment type="similarity">
    <text evidence="1 8">Belongs to the cyclic nucleotide phosphodiesterase family.</text>
</comment>
<dbReference type="OrthoDB" id="295473at2759"/>
<dbReference type="PRINTS" id="PR00387">
    <property type="entry name" value="PDIESTERASE1"/>
</dbReference>
<dbReference type="Pfam" id="PF00233">
    <property type="entry name" value="PDEase_I"/>
    <property type="match status" value="1"/>
</dbReference>
<gene>
    <name evidence="10" type="ORF">AMK59_3872</name>
</gene>
<dbReference type="PROSITE" id="PS00126">
    <property type="entry name" value="PDEASE_I_1"/>
    <property type="match status" value="1"/>
</dbReference>
<feature type="binding site" evidence="7">
    <location>
        <position position="514"/>
    </location>
    <ligand>
        <name>Zn(2+)</name>
        <dbReference type="ChEBI" id="CHEBI:29105"/>
        <label>1</label>
    </ligand>
</feature>
<feature type="binding site" evidence="6">
    <location>
        <position position="677"/>
    </location>
    <ligand>
        <name>AMP</name>
        <dbReference type="ChEBI" id="CHEBI:456215"/>
    </ligand>
</feature>
<dbReference type="Gene3D" id="1.10.1300.10">
    <property type="entry name" value="3'5'-cyclic nucleotide phosphodiesterase, catalytic domain"/>
    <property type="match status" value="1"/>
</dbReference>
<dbReference type="EMBL" id="LJIG01009614">
    <property type="protein sequence ID" value="KRT82727.1"/>
    <property type="molecule type" value="Genomic_DNA"/>
</dbReference>
<evidence type="ECO:0000313" key="10">
    <source>
        <dbReference type="EMBL" id="KRT82727.1"/>
    </source>
</evidence>
<protein>
    <recommendedName>
        <fullName evidence="8">Phosphodiesterase</fullName>
        <ecNumber evidence="8">3.1.4.-</ecNumber>
    </recommendedName>
</protein>
<evidence type="ECO:0000256" key="5">
    <source>
        <dbReference type="PIRSR" id="PIRSR623088-1"/>
    </source>
</evidence>
<dbReference type="Gene3D" id="3.30.450.40">
    <property type="match status" value="1"/>
</dbReference>
<dbReference type="SUPFAM" id="SSF55781">
    <property type="entry name" value="GAF domain-like"/>
    <property type="match status" value="1"/>
</dbReference>
<dbReference type="InterPro" id="IPR003018">
    <property type="entry name" value="GAF"/>
</dbReference>
<feature type="binding site" evidence="7">
    <location>
        <position position="515"/>
    </location>
    <ligand>
        <name>Zn(2+)</name>
        <dbReference type="ChEBI" id="CHEBI:29105"/>
        <label>2</label>
    </ligand>
</feature>
<dbReference type="SUPFAM" id="SSF109604">
    <property type="entry name" value="HD-domain/PDEase-like"/>
    <property type="match status" value="1"/>
</dbReference>
<evidence type="ECO:0000256" key="4">
    <source>
        <dbReference type="ARBA" id="ARBA00022801"/>
    </source>
</evidence>
<dbReference type="InterPro" id="IPR023174">
    <property type="entry name" value="PDEase_CS"/>
</dbReference>
<evidence type="ECO:0000256" key="1">
    <source>
        <dbReference type="ARBA" id="ARBA00007648"/>
    </source>
</evidence>
<dbReference type="EC" id="3.1.4.-" evidence="8"/>
<keyword evidence="2" id="KW-0140">cGMP</keyword>
<proteinExistence type="inferred from homology"/>
<feature type="binding site" evidence="7">
    <location>
        <position position="515"/>
    </location>
    <ligand>
        <name>Zn(2+)</name>
        <dbReference type="ChEBI" id="CHEBI:29105"/>
        <label>1</label>
    </ligand>
</feature>
<organism evidence="10 11">
    <name type="scientific">Oryctes borbonicus</name>
    <dbReference type="NCBI Taxonomy" id="1629725"/>
    <lineage>
        <taxon>Eukaryota</taxon>
        <taxon>Metazoa</taxon>
        <taxon>Ecdysozoa</taxon>
        <taxon>Arthropoda</taxon>
        <taxon>Hexapoda</taxon>
        <taxon>Insecta</taxon>
        <taxon>Pterygota</taxon>
        <taxon>Neoptera</taxon>
        <taxon>Endopterygota</taxon>
        <taxon>Coleoptera</taxon>
        <taxon>Polyphaga</taxon>
        <taxon>Scarabaeiformia</taxon>
        <taxon>Scarabaeidae</taxon>
        <taxon>Dynastinae</taxon>
        <taxon>Oryctes</taxon>
    </lineage>
</organism>
<feature type="binding site" evidence="7">
    <location>
        <position position="476"/>
    </location>
    <ligand>
        <name>Zn(2+)</name>
        <dbReference type="ChEBI" id="CHEBI:29105"/>
        <label>1</label>
    </ligand>
</feature>
<keyword evidence="3 7" id="KW-0479">Metal-binding</keyword>
<feature type="binding site" evidence="6">
    <location>
        <begin position="472"/>
        <end position="476"/>
    </location>
    <ligand>
        <name>AMP</name>
        <dbReference type="ChEBI" id="CHEBI:456215"/>
    </ligand>
</feature>
<evidence type="ECO:0000256" key="3">
    <source>
        <dbReference type="ARBA" id="ARBA00022723"/>
    </source>
</evidence>
<dbReference type="GO" id="GO:0046872">
    <property type="term" value="F:metal ion binding"/>
    <property type="evidence" value="ECO:0007669"/>
    <property type="project" value="UniProtKB-KW"/>
</dbReference>
<keyword evidence="11" id="KW-1185">Reference proteome</keyword>
<dbReference type="InterPro" id="IPR003607">
    <property type="entry name" value="HD/PDEase_dom"/>
</dbReference>
<feature type="active site" description="Proton donor" evidence="5">
    <location>
        <position position="472"/>
    </location>
</feature>
<dbReference type="Proteomes" id="UP000051574">
    <property type="component" value="Unassembled WGS sequence"/>
</dbReference>
<dbReference type="Pfam" id="PF01590">
    <property type="entry name" value="GAF"/>
    <property type="match status" value="1"/>
</dbReference>
<sequence>MEYMPTYKLPKKSRPCLMEPPPYCRNTDRAQALEISTPPVRLEVSDPSKLLSFVESLKDNNSKGLEKRINKYLKRETESQQAFLISVTSEEAYVQVVGGKKLNLIKRNKIPQGIIGSMYEKYKDPQCASLGELHPVFEDLMSVVLDNKSCNVVTVPILTPDNSYICLILACLVNPGKNNAFIVRMVNETFRFSLTVLLNTTTSEEEAKTKKECQALLGVARKLFSHLGDLPDLLREIMAEARNLVDAERCSLFLLDEANENLVATVFDGSTSADVKEVKFPKNAGIAGHVATSGEIVNIKNAYDHPSFYKDLDERTGFKTRNILCFPIRDESGIIGVAQLCNKKEGDFTAEDEETALAFTVYCGLSIMHSLVYKKTNEAQMRTHLSNEMMMYHMKVDDETVKRMLLCIDPHNIPNFENLNFSPRNIPLEETPCYILKMFERLRLIVKFGINKETLARFILYVQKGYRDTAYHNWMHAVCVTHFCYVAIRNFKMLEHGYLSPLEALALLTSCLGHDLDHRGTTNSFQVKIGTTLASLYSSDGSVMERHHLSQTLCILNTQKCNFLECLDNQSFKRVLDMLRDCILATDLANHFKLLPRMEEITTSGYVKSNLEHRRILLSLMMTCGDLSDQTKGFKIAQNVAEMVYEEFFTQGDIERRMGNQPILMMDREKASIPDLQIEFLDSVCIPTYKILALLFPGAQSLIDIMESTKQCWEASKAIFHKHYQAGRGSLEILQNTALEEEVVQEMGTGNTEQLVL</sequence>
<dbReference type="GO" id="GO:0004114">
    <property type="term" value="F:3',5'-cyclic-nucleotide phosphodiesterase activity"/>
    <property type="evidence" value="ECO:0007669"/>
    <property type="project" value="InterPro"/>
</dbReference>
<evidence type="ECO:0000313" key="11">
    <source>
        <dbReference type="Proteomes" id="UP000051574"/>
    </source>
</evidence>
<feature type="binding site" evidence="6">
    <location>
        <position position="626"/>
    </location>
    <ligand>
        <name>AMP</name>
        <dbReference type="ChEBI" id="CHEBI:456215"/>
    </ligand>
</feature>
<dbReference type="CDD" id="cd00077">
    <property type="entry name" value="HDc"/>
    <property type="match status" value="1"/>
</dbReference>
<dbReference type="GO" id="GO:0007165">
    <property type="term" value="P:signal transduction"/>
    <property type="evidence" value="ECO:0007669"/>
    <property type="project" value="InterPro"/>
</dbReference>
<feature type="binding site" evidence="6">
    <location>
        <position position="515"/>
    </location>
    <ligand>
        <name>AMP</name>
        <dbReference type="ChEBI" id="CHEBI:456215"/>
    </ligand>
</feature>
<dbReference type="PANTHER" id="PTHR11347">
    <property type="entry name" value="CYCLIC NUCLEOTIDE PHOSPHODIESTERASE"/>
    <property type="match status" value="1"/>
</dbReference>
<feature type="domain" description="PDEase" evidence="9">
    <location>
        <begin position="396"/>
        <end position="720"/>
    </location>
</feature>
<accession>A0A0T6B7C6</accession>
<keyword evidence="4 8" id="KW-0378">Hydrolase</keyword>
<comment type="caution">
    <text evidence="10">The sequence shown here is derived from an EMBL/GenBank/DDBJ whole genome shotgun (WGS) entry which is preliminary data.</text>
</comment>
<evidence type="ECO:0000259" key="9">
    <source>
        <dbReference type="PROSITE" id="PS51845"/>
    </source>
</evidence>
<dbReference type="SMART" id="SM00065">
    <property type="entry name" value="GAF"/>
    <property type="match status" value="1"/>
</dbReference>
<dbReference type="InterPro" id="IPR029016">
    <property type="entry name" value="GAF-like_dom_sf"/>
</dbReference>
<dbReference type="PROSITE" id="PS51845">
    <property type="entry name" value="PDEASE_I_2"/>
    <property type="match status" value="1"/>
</dbReference>
<dbReference type="FunFam" id="1.10.1300.10:FF:000003">
    <property type="entry name" value="Phosphodiesterase"/>
    <property type="match status" value="1"/>
</dbReference>
<name>A0A0T6B7C6_9SCAR</name>
<dbReference type="InterPro" id="IPR023088">
    <property type="entry name" value="PDEase"/>
</dbReference>
<evidence type="ECO:0000256" key="8">
    <source>
        <dbReference type="RuleBase" id="RU363067"/>
    </source>
</evidence>
<dbReference type="InterPro" id="IPR036971">
    <property type="entry name" value="PDEase_catalytic_dom_sf"/>
</dbReference>
<feature type="binding site" evidence="7">
    <location>
        <position position="626"/>
    </location>
    <ligand>
        <name>Zn(2+)</name>
        <dbReference type="ChEBI" id="CHEBI:29105"/>
        <label>1</label>
    </ligand>
</feature>
<evidence type="ECO:0000256" key="2">
    <source>
        <dbReference type="ARBA" id="ARBA00022535"/>
    </source>
</evidence>
<dbReference type="InterPro" id="IPR002073">
    <property type="entry name" value="PDEase_catalytic_dom"/>
</dbReference>
<dbReference type="AlphaFoldDB" id="A0A0T6B7C6"/>